<dbReference type="Proteomes" id="UP000031972">
    <property type="component" value="Unassembled WGS sequence"/>
</dbReference>
<gene>
    <name evidence="1" type="ORF">KR50_25320</name>
</gene>
<evidence type="ECO:0000313" key="1">
    <source>
        <dbReference type="EMBL" id="KIL46835.1"/>
    </source>
</evidence>
<name>A0A0C2R939_9BACL</name>
<proteinExistence type="predicted"/>
<reference evidence="1 2" key="1">
    <citation type="submission" date="2015-01" db="EMBL/GenBank/DDBJ databases">
        <title>Jeotgalibacillus campisalis genome sequencing.</title>
        <authorList>
            <person name="Goh K.M."/>
            <person name="Chan K.-G."/>
            <person name="Yaakop A.S."/>
            <person name="Ee R."/>
            <person name="Gan H.M."/>
            <person name="Chan C.S."/>
        </authorList>
    </citation>
    <scope>NUCLEOTIDE SEQUENCE [LARGE SCALE GENOMIC DNA]</scope>
    <source>
        <strain evidence="1 2">SF-57</strain>
    </source>
</reference>
<evidence type="ECO:0000313" key="2">
    <source>
        <dbReference type="Proteomes" id="UP000031972"/>
    </source>
</evidence>
<organism evidence="1 2">
    <name type="scientific">Jeotgalibacillus campisalis</name>
    <dbReference type="NCBI Taxonomy" id="220754"/>
    <lineage>
        <taxon>Bacteria</taxon>
        <taxon>Bacillati</taxon>
        <taxon>Bacillota</taxon>
        <taxon>Bacilli</taxon>
        <taxon>Bacillales</taxon>
        <taxon>Caryophanaceae</taxon>
        <taxon>Jeotgalibacillus</taxon>
    </lineage>
</organism>
<keyword evidence="2" id="KW-1185">Reference proteome</keyword>
<dbReference type="AlphaFoldDB" id="A0A0C2R939"/>
<sequence>MKEKLLWNPLFKRGKLERIGAELMLFIDSAFSLSIFDFSAKSHCIDDHIRVK</sequence>
<dbReference type="PATRIC" id="fig|220754.4.peg.2547"/>
<accession>A0A0C2R939</accession>
<dbReference type="EMBL" id="JXRR01000016">
    <property type="protein sequence ID" value="KIL46835.1"/>
    <property type="molecule type" value="Genomic_DNA"/>
</dbReference>
<comment type="caution">
    <text evidence="1">The sequence shown here is derived from an EMBL/GenBank/DDBJ whole genome shotgun (WGS) entry which is preliminary data.</text>
</comment>
<protein>
    <submittedName>
        <fullName evidence="1">Uncharacterized protein</fullName>
    </submittedName>
</protein>